<dbReference type="InterPro" id="IPR014001">
    <property type="entry name" value="Helicase_ATP-bd"/>
</dbReference>
<keyword evidence="3" id="KW-1185">Reference proteome</keyword>
<dbReference type="Gene3D" id="3.40.50.300">
    <property type="entry name" value="P-loop containing nucleotide triphosphate hydrolases"/>
    <property type="match status" value="1"/>
</dbReference>
<gene>
    <name evidence="2" type="ORF">GGR14_002431</name>
</gene>
<dbReference type="Pfam" id="PF04851">
    <property type="entry name" value="ResIII"/>
    <property type="match status" value="1"/>
</dbReference>
<dbReference type="AlphaFoldDB" id="A0A7W6MZ82"/>
<dbReference type="InterPro" id="IPR006935">
    <property type="entry name" value="Helicase/UvrB_N"/>
</dbReference>
<dbReference type="SUPFAM" id="SSF52540">
    <property type="entry name" value="P-loop containing nucleoside triphosphate hydrolases"/>
    <property type="match status" value="1"/>
</dbReference>
<dbReference type="GO" id="GO:0005524">
    <property type="term" value="F:ATP binding"/>
    <property type="evidence" value="ECO:0007669"/>
    <property type="project" value="InterPro"/>
</dbReference>
<dbReference type="OrthoDB" id="1100693at2"/>
<evidence type="ECO:0000259" key="1">
    <source>
        <dbReference type="PROSITE" id="PS51192"/>
    </source>
</evidence>
<dbReference type="InterPro" id="IPR027417">
    <property type="entry name" value="P-loop_NTPase"/>
</dbReference>
<dbReference type="GO" id="GO:0016787">
    <property type="term" value="F:hydrolase activity"/>
    <property type="evidence" value="ECO:0007669"/>
    <property type="project" value="InterPro"/>
</dbReference>
<dbReference type="GeneID" id="93102882"/>
<evidence type="ECO:0000313" key="2">
    <source>
        <dbReference type="EMBL" id="MBB4026630.1"/>
    </source>
</evidence>
<name>A0A7W6MZ82_9BACT</name>
<dbReference type="RefSeq" id="WP_151411712.1">
    <property type="nucleotide sequence ID" value="NZ_AP028155.1"/>
</dbReference>
<proteinExistence type="predicted"/>
<organism evidence="2 3">
    <name type="scientific">Butyricimonas faecihominis</name>
    <dbReference type="NCBI Taxonomy" id="1472416"/>
    <lineage>
        <taxon>Bacteria</taxon>
        <taxon>Pseudomonadati</taxon>
        <taxon>Bacteroidota</taxon>
        <taxon>Bacteroidia</taxon>
        <taxon>Bacteroidales</taxon>
        <taxon>Odoribacteraceae</taxon>
        <taxon>Butyricimonas</taxon>
    </lineage>
</organism>
<accession>A0A7W6MZ82</accession>
<evidence type="ECO:0000313" key="3">
    <source>
        <dbReference type="Proteomes" id="UP000546007"/>
    </source>
</evidence>
<protein>
    <recommendedName>
        <fullName evidence="1">Helicase ATP-binding domain-containing protein</fullName>
    </recommendedName>
</protein>
<sequence>MECKKFTFKEKLSETRFLDDLDFNEEFKIYVDCPTSGGKSYYILNYLKEREIKAVFVVDTINLAKQLSAQYQIPYYTADHREDFNSSLIITIQHHIPKFESRETVIIDEAHTLVTEFGWKREVIEEVMISLEYYKRIIFLSGTPVTSDDSIFKGMTMIKAVKENPDKRDLRIVRYEDLGGGIIELCSFARKEKKIPVVSLLDKSSLLPKVLKALKEVGFKRIAIINSKTKITRNKGKEEEETGLVVESFGEGDDGSCYLSQLINQCRIDADVILTTYTQGYSLLGKDYLLIIAPGKNPHSFVNIVQMMNRFREDTTTLSYILTNAIIQKEGDKGIYNFPSIFDYLKTGITQKTRQRIEELNKVAKNTRTLKRQLKLLANECDQYISITREINHQSIAFKVFQLINHVMHEQLYKMSNILKYYNIGLYDDGYETNFKTGKEKRNKKNEEIMKEEILKEIDLFYKSRETESTMFMGKEFHLPKLGVKIEKNDIQNKIEDTYDELSCLGMQDKEIRELQEQHLHDTKRMNQIIKSQKIKLSTDPTLITYRVLLLKEFQVGEKLKGEEITERMNKLLIKNGMEQMRHNNAVQLFKLLFTTKTHVNKHRFYEILETF</sequence>
<dbReference type="GO" id="GO:0003677">
    <property type="term" value="F:DNA binding"/>
    <property type="evidence" value="ECO:0007669"/>
    <property type="project" value="InterPro"/>
</dbReference>
<reference evidence="2 3" key="1">
    <citation type="submission" date="2020-08" db="EMBL/GenBank/DDBJ databases">
        <title>Genomic Encyclopedia of Type Strains, Phase IV (KMG-IV): sequencing the most valuable type-strain genomes for metagenomic binning, comparative biology and taxonomic classification.</title>
        <authorList>
            <person name="Goeker M."/>
        </authorList>
    </citation>
    <scope>NUCLEOTIDE SEQUENCE [LARGE SCALE GENOMIC DNA]</scope>
    <source>
        <strain evidence="2 3">DSM 105721</strain>
    </source>
</reference>
<comment type="caution">
    <text evidence="2">The sequence shown here is derived from an EMBL/GenBank/DDBJ whole genome shotgun (WGS) entry which is preliminary data.</text>
</comment>
<dbReference type="Proteomes" id="UP000546007">
    <property type="component" value="Unassembled WGS sequence"/>
</dbReference>
<dbReference type="EMBL" id="JACIES010000006">
    <property type="protein sequence ID" value="MBB4026630.1"/>
    <property type="molecule type" value="Genomic_DNA"/>
</dbReference>
<dbReference type="PROSITE" id="PS51192">
    <property type="entry name" value="HELICASE_ATP_BIND_1"/>
    <property type="match status" value="1"/>
</dbReference>
<feature type="domain" description="Helicase ATP-binding" evidence="1">
    <location>
        <begin position="20"/>
        <end position="162"/>
    </location>
</feature>